<sequence>MVETIMRTQSAVITLPFIKPENEELLTEWLNQMLFPLNPTLDEPEVHLSTSVDAEKVTCWVNNDRNILLQQFAEFMGASKLNESEVKVLQKIFKLIPEGNLSTWLQLSQGTQETGWALNGVFPLAHAFAVTPKNDKRNKLEEWYASFEADACVRVGRSVGGNRFTILHTELFGNTGEEDIQLYMDLMSHLEMSPLPTPLLEMILEEDPEYLELSFWLGSAGILKAGLVVPEPSANFVRYLSIAYAENAADTLAAFEGSIGAEGPKAIELSRMASGVNVELIY</sequence>
<dbReference type="RefSeq" id="WP_264793378.1">
    <property type="nucleotide sequence ID" value="NZ_AP026867.1"/>
</dbReference>
<name>A0A916DU13_9BACT</name>
<gene>
    <name evidence="1" type="ORF">AsAng_0030010</name>
</gene>
<protein>
    <submittedName>
        <fullName evidence="1">Uncharacterized protein</fullName>
    </submittedName>
</protein>
<evidence type="ECO:0000313" key="1">
    <source>
        <dbReference type="EMBL" id="BDS12282.1"/>
    </source>
</evidence>
<evidence type="ECO:0000313" key="2">
    <source>
        <dbReference type="Proteomes" id="UP001060919"/>
    </source>
</evidence>
<dbReference type="AlphaFoldDB" id="A0A916DU13"/>
<organism evidence="1 2">
    <name type="scientific">Aureispira anguillae</name>
    <dbReference type="NCBI Taxonomy" id="2864201"/>
    <lineage>
        <taxon>Bacteria</taxon>
        <taxon>Pseudomonadati</taxon>
        <taxon>Bacteroidota</taxon>
        <taxon>Saprospiria</taxon>
        <taxon>Saprospirales</taxon>
        <taxon>Saprospiraceae</taxon>
        <taxon>Aureispira</taxon>
    </lineage>
</organism>
<dbReference type="Proteomes" id="UP001060919">
    <property type="component" value="Chromosome"/>
</dbReference>
<reference evidence="1" key="1">
    <citation type="submission" date="2022-09" db="EMBL/GenBank/DDBJ databases">
        <title>Aureispira anguillicida sp. nov., isolated from Leptocephalus of Japanese eel Anguilla japonica.</title>
        <authorList>
            <person name="Yuasa K."/>
            <person name="Mekata T."/>
            <person name="Ikunari K."/>
        </authorList>
    </citation>
    <scope>NUCLEOTIDE SEQUENCE</scope>
    <source>
        <strain evidence="1">EL160426</strain>
    </source>
</reference>
<proteinExistence type="predicted"/>
<dbReference type="KEGG" id="aup:AsAng_0030010"/>
<accession>A0A916DU13</accession>
<dbReference type="EMBL" id="AP026867">
    <property type="protein sequence ID" value="BDS12282.1"/>
    <property type="molecule type" value="Genomic_DNA"/>
</dbReference>
<keyword evidence="2" id="KW-1185">Reference proteome</keyword>